<evidence type="ECO:0000313" key="2">
    <source>
        <dbReference type="EMBL" id="KRK88785.1"/>
    </source>
</evidence>
<evidence type="ECO:0000313" key="3">
    <source>
        <dbReference type="Proteomes" id="UP000051581"/>
    </source>
</evidence>
<keyword evidence="1" id="KW-0812">Transmembrane</keyword>
<protein>
    <submittedName>
        <fullName evidence="2">Uncharacterized protein</fullName>
    </submittedName>
</protein>
<dbReference type="RefSeq" id="WP_164479006.1">
    <property type="nucleotide sequence ID" value="NZ_AZEA01000006.1"/>
</dbReference>
<dbReference type="EMBL" id="AZEA01000006">
    <property type="protein sequence ID" value="KRK88785.1"/>
    <property type="molecule type" value="Genomic_DNA"/>
</dbReference>
<dbReference type="AlphaFoldDB" id="A0A0R1L7C8"/>
<feature type="transmembrane region" description="Helical" evidence="1">
    <location>
        <begin position="6"/>
        <end position="27"/>
    </location>
</feature>
<evidence type="ECO:0000256" key="1">
    <source>
        <dbReference type="SAM" id="Phobius"/>
    </source>
</evidence>
<proteinExistence type="predicted"/>
<comment type="caution">
    <text evidence="2">The sequence shown here is derived from an EMBL/GenBank/DDBJ whole genome shotgun (WGS) entry which is preliminary data.</text>
</comment>
<sequence>MKTLLYGLSGFTDLLIIVFIFMGMYEFARKDQTKRNHHFIIWAFVCVFITYGLLMLTE</sequence>
<keyword evidence="1" id="KW-0472">Membrane</keyword>
<name>A0A0R1L7C8_9LACO</name>
<dbReference type="PATRIC" id="fig|1423808.3.peg.2289"/>
<reference evidence="2 3" key="1">
    <citation type="journal article" date="2015" name="Genome Announc.">
        <title>Expanding the biotechnology potential of lactobacilli through comparative genomics of 213 strains and associated genera.</title>
        <authorList>
            <person name="Sun Z."/>
            <person name="Harris H.M."/>
            <person name="McCann A."/>
            <person name="Guo C."/>
            <person name="Argimon S."/>
            <person name="Zhang W."/>
            <person name="Yang X."/>
            <person name="Jeffery I.B."/>
            <person name="Cooney J.C."/>
            <person name="Kagawa T.F."/>
            <person name="Liu W."/>
            <person name="Song Y."/>
            <person name="Salvetti E."/>
            <person name="Wrobel A."/>
            <person name="Rasinkangas P."/>
            <person name="Parkhill J."/>
            <person name="Rea M.C."/>
            <person name="O'Sullivan O."/>
            <person name="Ritari J."/>
            <person name="Douillard F.P."/>
            <person name="Paul Ross R."/>
            <person name="Yang R."/>
            <person name="Briner A.E."/>
            <person name="Felis G.E."/>
            <person name="de Vos W.M."/>
            <person name="Barrangou R."/>
            <person name="Klaenhammer T.R."/>
            <person name="Caufield P.W."/>
            <person name="Cui Y."/>
            <person name="Zhang H."/>
            <person name="O'Toole P.W."/>
        </authorList>
    </citation>
    <scope>NUCLEOTIDE SEQUENCE [LARGE SCALE GENOMIC DNA]</scope>
    <source>
        <strain evidence="2 3">DSM 19904</strain>
    </source>
</reference>
<dbReference type="Proteomes" id="UP000051581">
    <property type="component" value="Unassembled WGS sequence"/>
</dbReference>
<keyword evidence="3" id="KW-1185">Reference proteome</keyword>
<feature type="transmembrane region" description="Helical" evidence="1">
    <location>
        <begin position="39"/>
        <end position="57"/>
    </location>
</feature>
<organism evidence="2 3">
    <name type="scientific">Lentilactobacillus sunkii DSM 19904</name>
    <dbReference type="NCBI Taxonomy" id="1423808"/>
    <lineage>
        <taxon>Bacteria</taxon>
        <taxon>Bacillati</taxon>
        <taxon>Bacillota</taxon>
        <taxon>Bacilli</taxon>
        <taxon>Lactobacillales</taxon>
        <taxon>Lactobacillaceae</taxon>
        <taxon>Lentilactobacillus</taxon>
    </lineage>
</organism>
<keyword evidence="1" id="KW-1133">Transmembrane helix</keyword>
<accession>A0A0R1L7C8</accession>
<gene>
    <name evidence="2" type="ORF">FD17_GL002255</name>
</gene>